<organism evidence="4">
    <name type="scientific">Timema cristinae</name>
    <name type="common">Walking stick</name>
    <dbReference type="NCBI Taxonomy" id="61476"/>
    <lineage>
        <taxon>Eukaryota</taxon>
        <taxon>Metazoa</taxon>
        <taxon>Ecdysozoa</taxon>
        <taxon>Arthropoda</taxon>
        <taxon>Hexapoda</taxon>
        <taxon>Insecta</taxon>
        <taxon>Pterygota</taxon>
        <taxon>Neoptera</taxon>
        <taxon>Polyneoptera</taxon>
        <taxon>Phasmatodea</taxon>
        <taxon>Timematodea</taxon>
        <taxon>Timematoidea</taxon>
        <taxon>Timematidae</taxon>
        <taxon>Timema</taxon>
    </lineage>
</organism>
<evidence type="ECO:0000256" key="1">
    <source>
        <dbReference type="SAM" id="Coils"/>
    </source>
</evidence>
<protein>
    <recommendedName>
        <fullName evidence="3">Janus kinase and microtubule-interacting protein C-terminal domain-containing protein</fullName>
    </recommendedName>
</protein>
<evidence type="ECO:0000259" key="3">
    <source>
        <dbReference type="Pfam" id="PF16034"/>
    </source>
</evidence>
<proteinExistence type="predicted"/>
<gene>
    <name evidence="4" type="ORF">TCEB3V08_LOCUS5366</name>
</gene>
<dbReference type="InterPro" id="IPR031994">
    <property type="entry name" value="JAKMIP_C"/>
</dbReference>
<feature type="compositionally biased region" description="Acidic residues" evidence="2">
    <location>
        <begin position="124"/>
        <end position="134"/>
    </location>
</feature>
<reference evidence="4" key="1">
    <citation type="submission" date="2020-11" db="EMBL/GenBank/DDBJ databases">
        <authorList>
            <person name="Tran Van P."/>
        </authorList>
    </citation>
    <scope>NUCLEOTIDE SEQUENCE</scope>
</reference>
<feature type="domain" description="Janus kinase and microtubule-interacting protein C-terminal" evidence="3">
    <location>
        <begin position="83"/>
        <end position="265"/>
    </location>
</feature>
<sequence length="333" mass="38010">MILDSVHHVGTRLALAPSVPVLSSAFVLIPLANALVMLSSTAEDGEIEVRISLNGGKTMPRRNRSALELETLRQQLQDREQEIAQLRQATKDKDHKLEQLTSRYRREQMRHYYRQQFMELEPVLEEDSEAEEGSPDSSPSNSPSPGLRNMWNKSPTPNYHEELYLELLKEHTELQHAFQRSQLDHRLMERLDHELVLASAQNKELKKALKQAVAVGKASKVNSKMSAQVQECQAREAALQTENLELREQNELLEFRILELENLSARGSVLDTCDACTDTDGIMDSNESSMYPNRDLMSDADLGVYDLVMGLRDDNNRVPYFEKRSIAFMRART</sequence>
<dbReference type="Pfam" id="PF16034">
    <property type="entry name" value="JAKMIP_CC3"/>
    <property type="match status" value="1"/>
</dbReference>
<name>A0A7R9CRC0_TIMCR</name>
<feature type="region of interest" description="Disordered" evidence="2">
    <location>
        <begin position="124"/>
        <end position="154"/>
    </location>
</feature>
<feature type="compositionally biased region" description="Low complexity" evidence="2">
    <location>
        <begin position="135"/>
        <end position="145"/>
    </location>
</feature>
<accession>A0A7R9CRC0</accession>
<feature type="coiled-coil region" evidence="1">
    <location>
        <begin position="62"/>
        <end position="103"/>
    </location>
</feature>
<evidence type="ECO:0000256" key="2">
    <source>
        <dbReference type="SAM" id="MobiDB-lite"/>
    </source>
</evidence>
<dbReference type="AlphaFoldDB" id="A0A7R9CRC0"/>
<dbReference type="EMBL" id="OC318007">
    <property type="protein sequence ID" value="CAD7400164.1"/>
    <property type="molecule type" value="Genomic_DNA"/>
</dbReference>
<feature type="coiled-coil region" evidence="1">
    <location>
        <begin position="188"/>
        <end position="263"/>
    </location>
</feature>
<keyword evidence="1" id="KW-0175">Coiled coil</keyword>
<evidence type="ECO:0000313" key="4">
    <source>
        <dbReference type="EMBL" id="CAD7400164.1"/>
    </source>
</evidence>